<evidence type="ECO:0000313" key="2">
    <source>
        <dbReference type="EMBL" id="KLO08194.1"/>
    </source>
</evidence>
<dbReference type="AlphaFoldDB" id="A0A0H2R8P6"/>
<organism evidence="2 3">
    <name type="scientific">Schizopora paradoxa</name>
    <dbReference type="NCBI Taxonomy" id="27342"/>
    <lineage>
        <taxon>Eukaryota</taxon>
        <taxon>Fungi</taxon>
        <taxon>Dikarya</taxon>
        <taxon>Basidiomycota</taxon>
        <taxon>Agaricomycotina</taxon>
        <taxon>Agaricomycetes</taxon>
        <taxon>Hymenochaetales</taxon>
        <taxon>Schizoporaceae</taxon>
        <taxon>Schizopora</taxon>
    </lineage>
</organism>
<evidence type="ECO:0000313" key="3">
    <source>
        <dbReference type="Proteomes" id="UP000053477"/>
    </source>
</evidence>
<gene>
    <name evidence="2" type="ORF">SCHPADRAFT_617116</name>
</gene>
<feature type="region of interest" description="Disordered" evidence="1">
    <location>
        <begin position="62"/>
        <end position="87"/>
    </location>
</feature>
<dbReference type="EMBL" id="KQ086102">
    <property type="protein sequence ID" value="KLO08194.1"/>
    <property type="molecule type" value="Genomic_DNA"/>
</dbReference>
<keyword evidence="3" id="KW-1185">Reference proteome</keyword>
<protein>
    <submittedName>
        <fullName evidence="2">Uncharacterized protein</fullName>
    </submittedName>
</protein>
<dbReference type="InParanoid" id="A0A0H2R8P6"/>
<sequence>MAMSDFTLSSVVVEKSPLFPLPDYLSGSVTSQLSSSLHLPVVHRRRRSFIWSSDLKVESRSHFNPNSRISEGESRRSTRSSAHTCTGSAANDIRTEAHLRVWNTWNSQLRMTNASAFHLTIRTLARRCVLPHLTSPHFASSSHLLNSSTSPTVSPQAASFLFAIRTVLRHHLSGVVIIFDDIRRDGCTCT</sequence>
<accession>A0A0H2R8P6</accession>
<proteinExistence type="predicted"/>
<dbReference type="Proteomes" id="UP000053477">
    <property type="component" value="Unassembled WGS sequence"/>
</dbReference>
<evidence type="ECO:0000256" key="1">
    <source>
        <dbReference type="SAM" id="MobiDB-lite"/>
    </source>
</evidence>
<name>A0A0H2R8P6_9AGAM</name>
<reference evidence="2 3" key="1">
    <citation type="submission" date="2015-04" db="EMBL/GenBank/DDBJ databases">
        <title>Complete genome sequence of Schizopora paradoxa KUC8140, a cosmopolitan wood degrader in East Asia.</title>
        <authorList>
            <consortium name="DOE Joint Genome Institute"/>
            <person name="Min B."/>
            <person name="Park H."/>
            <person name="Jang Y."/>
            <person name="Kim J.-J."/>
            <person name="Kim K.H."/>
            <person name="Pangilinan J."/>
            <person name="Lipzen A."/>
            <person name="Riley R."/>
            <person name="Grigoriev I.V."/>
            <person name="Spatafora J.W."/>
            <person name="Choi I.-G."/>
        </authorList>
    </citation>
    <scope>NUCLEOTIDE SEQUENCE [LARGE SCALE GENOMIC DNA]</scope>
    <source>
        <strain evidence="2 3">KUC8140</strain>
    </source>
</reference>